<evidence type="ECO:0008006" key="3">
    <source>
        <dbReference type="Google" id="ProtNLM"/>
    </source>
</evidence>
<dbReference type="STRING" id="679901.Mzhil_1896"/>
<dbReference type="HOGENOM" id="CLU_110112_0_0_2"/>
<protein>
    <recommendedName>
        <fullName evidence="3">Zn-finger protein-like protein</fullName>
    </recommendedName>
</protein>
<dbReference type="Pfam" id="PF19769">
    <property type="entry name" value="CPxCG_zf"/>
    <property type="match status" value="1"/>
</dbReference>
<reference evidence="1" key="1">
    <citation type="submission" date="2010-07" db="EMBL/GenBank/DDBJ databases">
        <title>The complete genome of Methanosalsum zhilinae DSM 4017.</title>
        <authorList>
            <consortium name="US DOE Joint Genome Institute (JGI-PGF)"/>
            <person name="Lucas S."/>
            <person name="Copeland A."/>
            <person name="Lapidus A."/>
            <person name="Glavina del Rio T."/>
            <person name="Dalin E."/>
            <person name="Tice H."/>
            <person name="Bruce D."/>
            <person name="Goodwin L."/>
            <person name="Pitluck S."/>
            <person name="Kyrpides N."/>
            <person name="Mavromatis K."/>
            <person name="Ovchinnikova G."/>
            <person name="Daligault H."/>
            <person name="Detter J.C."/>
            <person name="Han C."/>
            <person name="Tapia R."/>
            <person name="Larimer F."/>
            <person name="Land M."/>
            <person name="Hauser L."/>
            <person name="Markowitz V."/>
            <person name="Cheng J.-F."/>
            <person name="Hugenholtz P."/>
            <person name="Woyke T."/>
            <person name="Wu D."/>
            <person name="Spring S."/>
            <person name="Schueler E."/>
            <person name="Brambilla E."/>
            <person name="Klenk H.-P."/>
            <person name="Eisen J.A."/>
        </authorList>
    </citation>
    <scope>NUCLEOTIDE SEQUENCE</scope>
    <source>
        <strain evidence="1">DSM 4017</strain>
    </source>
</reference>
<dbReference type="InterPro" id="IPR012041">
    <property type="entry name" value="Znf_CPxCG-like"/>
</dbReference>
<accession>F7XKG0</accession>
<dbReference type="RefSeq" id="WP_013899167.1">
    <property type="nucleotide sequence ID" value="NC_015676.1"/>
</dbReference>
<name>F7XKG0_METZD</name>
<organism evidence="1 2">
    <name type="scientific">Methanosalsum zhilinae (strain DSM 4017 / NBRC 107636 / OCM 62 / WeN5)</name>
    <name type="common">Methanohalophilus zhilinae</name>
    <dbReference type="NCBI Taxonomy" id="679901"/>
    <lineage>
        <taxon>Archaea</taxon>
        <taxon>Methanobacteriati</taxon>
        <taxon>Methanobacteriota</taxon>
        <taxon>Stenosarchaea group</taxon>
        <taxon>Methanomicrobia</taxon>
        <taxon>Methanosarcinales</taxon>
        <taxon>Methanosarcinaceae</taxon>
        <taxon>Methanosalsum</taxon>
    </lineage>
</organism>
<dbReference type="Proteomes" id="UP000006622">
    <property type="component" value="Chromosome"/>
</dbReference>
<gene>
    <name evidence="1" type="ordered locus">Mzhil_1896</name>
</gene>
<sequence>MIDDNDEIETECPVCSPKTPVLHDILKSGQNPMVRCMDCEHIHPVTIEKKSPVDIRIIVSEGDRSFDLIMPMDPEDVVHVGEELIVDDETSGEAYPVIITSIESGDRRVQSAIAEKIDALWTRATGEVNVKISIHSGTETIPVTTTVPGDREFIVGEEEQVGGKFFVITQIKVRDGKFVSRSGNTVKAKHIKRVFGRKKSRNWGEGRTAWSLKKRRKE</sequence>
<dbReference type="PANTHER" id="PTHR42195:SF1">
    <property type="entry name" value="ZINC FINGER PROTEIN"/>
    <property type="match status" value="1"/>
</dbReference>
<dbReference type="PIRSF" id="PIRSF015877">
    <property type="entry name" value="UCP015877"/>
    <property type="match status" value="1"/>
</dbReference>
<dbReference type="AlphaFoldDB" id="F7XKG0"/>
<dbReference type="EMBL" id="CP002101">
    <property type="protein sequence ID" value="AEH61731.1"/>
    <property type="molecule type" value="Genomic_DNA"/>
</dbReference>
<dbReference type="OrthoDB" id="23364at2157"/>
<evidence type="ECO:0000313" key="1">
    <source>
        <dbReference type="EMBL" id="AEH61731.1"/>
    </source>
</evidence>
<dbReference type="GeneID" id="10823540"/>
<proteinExistence type="predicted"/>
<dbReference type="KEGG" id="mzh:Mzhil_1896"/>
<evidence type="ECO:0000313" key="2">
    <source>
        <dbReference type="Proteomes" id="UP000006622"/>
    </source>
</evidence>
<dbReference type="PANTHER" id="PTHR42195">
    <property type="entry name" value="UCP015877 FAMILY PROTEIN"/>
    <property type="match status" value="1"/>
</dbReference>
<keyword evidence="2" id="KW-1185">Reference proteome</keyword>